<gene>
    <name evidence="1" type="ORF">OMM_12858</name>
</gene>
<dbReference type="AlphaFoldDB" id="A0A1V1NV00"/>
<reference evidence="2" key="1">
    <citation type="submission" date="2012-11" db="EMBL/GenBank/DDBJ databases">
        <authorList>
            <person name="Lucero-Rivera Y.E."/>
            <person name="Tovar-Ramirez D."/>
        </authorList>
    </citation>
    <scope>NUCLEOTIDE SEQUENCE [LARGE SCALE GENOMIC DNA]</scope>
    <source>
        <strain evidence="2">Araruama</strain>
    </source>
</reference>
<dbReference type="InterPro" id="IPR056908">
    <property type="entry name" value="Gp80-like"/>
</dbReference>
<evidence type="ECO:0000313" key="2">
    <source>
        <dbReference type="Proteomes" id="UP000189670"/>
    </source>
</evidence>
<protein>
    <submittedName>
        <fullName evidence="1">Uncharacterized protein</fullName>
    </submittedName>
</protein>
<dbReference type="Pfam" id="PF23140">
    <property type="entry name" value="Gp80"/>
    <property type="match status" value="1"/>
</dbReference>
<comment type="caution">
    <text evidence="1">The sequence shown here is derived from an EMBL/GenBank/DDBJ whole genome shotgun (WGS) entry which is preliminary data.</text>
</comment>
<organism evidence="1 2">
    <name type="scientific">Candidatus Magnetoglobus multicellularis str. Araruama</name>
    <dbReference type="NCBI Taxonomy" id="890399"/>
    <lineage>
        <taxon>Bacteria</taxon>
        <taxon>Pseudomonadati</taxon>
        <taxon>Thermodesulfobacteriota</taxon>
        <taxon>Desulfobacteria</taxon>
        <taxon>Desulfobacterales</taxon>
        <taxon>Desulfobacteraceae</taxon>
        <taxon>Candidatus Magnetoglobus</taxon>
    </lineage>
</organism>
<sequence>MANTSNYGANKIADHLFGSTSLGLPSTWYVAVSSTAPQADGTGVTEPTDGAYTRIAITNNKTNFGSAVAGTLSNLVEKSFPESTIDQGTLTHWVIYDALTGGNYWYYGELTNSRNVEIATVLKLPVGELQVTVS</sequence>
<evidence type="ECO:0000313" key="1">
    <source>
        <dbReference type="EMBL" id="ETR66384.1"/>
    </source>
</evidence>
<dbReference type="EMBL" id="ATBP01002020">
    <property type="protein sequence ID" value="ETR66384.1"/>
    <property type="molecule type" value="Genomic_DNA"/>
</dbReference>
<dbReference type="Proteomes" id="UP000189670">
    <property type="component" value="Unassembled WGS sequence"/>
</dbReference>
<proteinExistence type="predicted"/>
<name>A0A1V1NV00_9BACT</name>
<accession>A0A1V1NV00</accession>